<evidence type="ECO:0000313" key="3">
    <source>
        <dbReference type="Proteomes" id="UP000797356"/>
    </source>
</evidence>
<dbReference type="AlphaFoldDB" id="A0A8K0NBA6"/>
<accession>A0A8K0NBA6</accession>
<reference evidence="2" key="2">
    <citation type="submission" date="2019-07" db="EMBL/GenBank/DDBJ databases">
        <authorList>
            <person name="Yang Y."/>
            <person name="Bocs S."/>
            <person name="Baudouin L."/>
        </authorList>
    </citation>
    <scope>NUCLEOTIDE SEQUENCE</scope>
    <source>
        <tissue evidence="2">Spear leaf of Hainan Tall coconut</tissue>
    </source>
</reference>
<keyword evidence="3" id="KW-1185">Reference proteome</keyword>
<evidence type="ECO:0000313" key="2">
    <source>
        <dbReference type="EMBL" id="KAG1366483.1"/>
    </source>
</evidence>
<organism evidence="2 3">
    <name type="scientific">Cocos nucifera</name>
    <name type="common">Coconut palm</name>
    <dbReference type="NCBI Taxonomy" id="13894"/>
    <lineage>
        <taxon>Eukaryota</taxon>
        <taxon>Viridiplantae</taxon>
        <taxon>Streptophyta</taxon>
        <taxon>Embryophyta</taxon>
        <taxon>Tracheophyta</taxon>
        <taxon>Spermatophyta</taxon>
        <taxon>Magnoliopsida</taxon>
        <taxon>Liliopsida</taxon>
        <taxon>Arecaceae</taxon>
        <taxon>Arecoideae</taxon>
        <taxon>Cocoseae</taxon>
        <taxon>Attaleinae</taxon>
        <taxon>Cocos</taxon>
    </lineage>
</organism>
<sequence>MGGDLAEAYVMRKLNKEKMKRMEEEMGGKRSEEKKPSRGFFGLRKKVHPNGTSVSTSSFEHARNAGDVKVVH</sequence>
<dbReference type="PANTHER" id="PTHR34950">
    <property type="entry name" value="OS04G0457400 PROTEIN"/>
    <property type="match status" value="1"/>
</dbReference>
<feature type="compositionally biased region" description="Polar residues" evidence="1">
    <location>
        <begin position="50"/>
        <end position="59"/>
    </location>
</feature>
<protein>
    <submittedName>
        <fullName evidence="2">Uncharacterized protein</fullName>
    </submittedName>
</protein>
<feature type="region of interest" description="Disordered" evidence="1">
    <location>
        <begin position="20"/>
        <end position="72"/>
    </location>
</feature>
<reference evidence="2" key="1">
    <citation type="journal article" date="2017" name="Gigascience">
        <title>The genome draft of coconut (Cocos nucifera).</title>
        <authorList>
            <person name="Xiao Y."/>
            <person name="Xu P."/>
            <person name="Fan H."/>
            <person name="Baudouin L."/>
            <person name="Xia W."/>
            <person name="Bocs S."/>
            <person name="Xu J."/>
            <person name="Li Q."/>
            <person name="Guo A."/>
            <person name="Zhou L."/>
            <person name="Li J."/>
            <person name="Wu Y."/>
            <person name="Ma Z."/>
            <person name="Armero A."/>
            <person name="Issali A.E."/>
            <person name="Liu N."/>
            <person name="Peng M."/>
            <person name="Yang Y."/>
        </authorList>
    </citation>
    <scope>NUCLEOTIDE SEQUENCE</scope>
    <source>
        <tissue evidence="2">Spear leaf of Hainan Tall coconut</tissue>
    </source>
</reference>
<gene>
    <name evidence="2" type="ORF">COCNU_13G002730</name>
</gene>
<feature type="compositionally biased region" description="Basic and acidic residues" evidence="1">
    <location>
        <begin position="60"/>
        <end position="72"/>
    </location>
</feature>
<dbReference type="PANTHER" id="PTHR34950:SF2">
    <property type="entry name" value="OS10G0364900 PROTEIN"/>
    <property type="match status" value="1"/>
</dbReference>
<name>A0A8K0NBA6_COCNU</name>
<evidence type="ECO:0000256" key="1">
    <source>
        <dbReference type="SAM" id="MobiDB-lite"/>
    </source>
</evidence>
<comment type="caution">
    <text evidence="2">The sequence shown here is derived from an EMBL/GenBank/DDBJ whole genome shotgun (WGS) entry which is preliminary data.</text>
</comment>
<dbReference type="Proteomes" id="UP000797356">
    <property type="component" value="Chromosome 13"/>
</dbReference>
<dbReference type="EMBL" id="CM017884">
    <property type="protein sequence ID" value="KAG1366483.1"/>
    <property type="molecule type" value="Genomic_DNA"/>
</dbReference>
<feature type="compositionally biased region" description="Basic and acidic residues" evidence="1">
    <location>
        <begin position="20"/>
        <end position="36"/>
    </location>
</feature>
<proteinExistence type="predicted"/>